<organism evidence="1 2">
    <name type="scientific">Providencia rettgeri</name>
    <dbReference type="NCBI Taxonomy" id="587"/>
    <lineage>
        <taxon>Bacteria</taxon>
        <taxon>Pseudomonadati</taxon>
        <taxon>Pseudomonadota</taxon>
        <taxon>Gammaproteobacteria</taxon>
        <taxon>Enterobacterales</taxon>
        <taxon>Morganellaceae</taxon>
        <taxon>Providencia</taxon>
    </lineage>
</organism>
<gene>
    <name evidence="1" type="ORF">J4727_19925</name>
</gene>
<evidence type="ECO:0000313" key="2">
    <source>
        <dbReference type="Proteomes" id="UP000664477"/>
    </source>
</evidence>
<accession>A0A939NI73</accession>
<evidence type="ECO:0000313" key="1">
    <source>
        <dbReference type="EMBL" id="MBO1916687.1"/>
    </source>
</evidence>
<dbReference type="Proteomes" id="UP000664477">
    <property type="component" value="Unassembled WGS sequence"/>
</dbReference>
<name>A0A939NI73_PRORE</name>
<sequence length="60" mass="7081">MKLSRVIKNVGSIAERRPLTRRNCNSRFWHKAEIRRSGTFRESCGAINLQHVVRAVAMWW</sequence>
<reference evidence="1" key="1">
    <citation type="submission" date="2021-03" db="EMBL/GenBank/DDBJ databases">
        <title>Molecular epidemiology and mechanisms of colistin and carbapenem resistance in Enterobacteriaceae from clinical isolates, the environment and porcine samples in Pretoria, South Africa.</title>
        <authorList>
            <person name="Bogoshi D."/>
            <person name="Mbelle N.M."/>
            <person name="Naidoo V."/>
            <person name="Osei Sekyere J."/>
        </authorList>
    </citation>
    <scope>NUCLEOTIDE SEQUENCE</scope>
    <source>
        <strain evidence="1">C052</strain>
    </source>
</reference>
<protein>
    <submittedName>
        <fullName evidence="1">Uncharacterized protein</fullName>
    </submittedName>
</protein>
<proteinExistence type="predicted"/>
<dbReference type="EMBL" id="JAGETQ010000255">
    <property type="protein sequence ID" value="MBO1916687.1"/>
    <property type="molecule type" value="Genomic_DNA"/>
</dbReference>
<dbReference type="AlphaFoldDB" id="A0A939NI73"/>
<comment type="caution">
    <text evidence="1">The sequence shown here is derived from an EMBL/GenBank/DDBJ whole genome shotgun (WGS) entry which is preliminary data.</text>
</comment>